<evidence type="ECO:0000256" key="1">
    <source>
        <dbReference type="SAM" id="MobiDB-lite"/>
    </source>
</evidence>
<dbReference type="AlphaFoldDB" id="A0A3B3SDL1"/>
<keyword evidence="3" id="KW-1185">Reference proteome</keyword>
<evidence type="ECO:0000313" key="2">
    <source>
        <dbReference type="Ensembl" id="ENSPKIP00000028528.1"/>
    </source>
</evidence>
<organism evidence="2 3">
    <name type="scientific">Paramormyrops kingsleyae</name>
    <dbReference type="NCBI Taxonomy" id="1676925"/>
    <lineage>
        <taxon>Eukaryota</taxon>
        <taxon>Metazoa</taxon>
        <taxon>Chordata</taxon>
        <taxon>Craniata</taxon>
        <taxon>Vertebrata</taxon>
        <taxon>Euteleostomi</taxon>
        <taxon>Actinopterygii</taxon>
        <taxon>Neopterygii</taxon>
        <taxon>Teleostei</taxon>
        <taxon>Osteoglossocephala</taxon>
        <taxon>Osteoglossomorpha</taxon>
        <taxon>Osteoglossiformes</taxon>
        <taxon>Mormyridae</taxon>
        <taxon>Paramormyrops</taxon>
    </lineage>
</organism>
<accession>A0A3B3SDL1</accession>
<evidence type="ECO:0000313" key="3">
    <source>
        <dbReference type="Proteomes" id="UP000261540"/>
    </source>
</evidence>
<reference evidence="2" key="2">
    <citation type="submission" date="2025-09" db="UniProtKB">
        <authorList>
            <consortium name="Ensembl"/>
        </authorList>
    </citation>
    <scope>IDENTIFICATION</scope>
</reference>
<sequence>MSQTPLPFPEKKAQSKQWLPSGGSAPVTQDHSRAKVMTTDFLGCSGHFAC</sequence>
<dbReference type="Ensembl" id="ENSPKIT00000009308.1">
    <property type="protein sequence ID" value="ENSPKIP00000028528.1"/>
    <property type="gene ID" value="ENSPKIG00000010145.1"/>
</dbReference>
<dbReference type="Proteomes" id="UP000261540">
    <property type="component" value="Unplaced"/>
</dbReference>
<reference evidence="2" key="1">
    <citation type="submission" date="2025-08" db="UniProtKB">
        <authorList>
            <consortium name="Ensembl"/>
        </authorList>
    </citation>
    <scope>IDENTIFICATION</scope>
</reference>
<protein>
    <submittedName>
        <fullName evidence="2">Uncharacterized protein</fullName>
    </submittedName>
</protein>
<name>A0A3B3SDL1_9TELE</name>
<proteinExistence type="predicted"/>
<feature type="region of interest" description="Disordered" evidence="1">
    <location>
        <begin position="1"/>
        <end position="31"/>
    </location>
</feature>